<dbReference type="EMBL" id="JBHSEW010000006">
    <property type="protein sequence ID" value="MFC4622207.1"/>
    <property type="molecule type" value="Genomic_DNA"/>
</dbReference>
<organism evidence="2 3">
    <name type="scientific">Comamonas nitrativorans</name>
    <dbReference type="NCBI Taxonomy" id="108437"/>
    <lineage>
        <taxon>Bacteria</taxon>
        <taxon>Pseudomonadati</taxon>
        <taxon>Pseudomonadota</taxon>
        <taxon>Betaproteobacteria</taxon>
        <taxon>Burkholderiales</taxon>
        <taxon>Comamonadaceae</taxon>
        <taxon>Comamonas</taxon>
    </lineage>
</organism>
<evidence type="ECO:0000313" key="3">
    <source>
        <dbReference type="Proteomes" id="UP001595967"/>
    </source>
</evidence>
<feature type="transmembrane region" description="Helical" evidence="1">
    <location>
        <begin position="52"/>
        <end position="70"/>
    </location>
</feature>
<dbReference type="Proteomes" id="UP001595967">
    <property type="component" value="Unassembled WGS sequence"/>
</dbReference>
<reference evidence="3" key="1">
    <citation type="journal article" date="2019" name="Int. J. Syst. Evol. Microbiol.">
        <title>The Global Catalogue of Microorganisms (GCM) 10K type strain sequencing project: providing services to taxonomists for standard genome sequencing and annotation.</title>
        <authorList>
            <consortium name="The Broad Institute Genomics Platform"/>
            <consortium name="The Broad Institute Genome Sequencing Center for Infectious Disease"/>
            <person name="Wu L."/>
            <person name="Ma J."/>
        </authorList>
    </citation>
    <scope>NUCLEOTIDE SEQUENCE [LARGE SCALE GENOMIC DNA]</scope>
    <source>
        <strain evidence="3">JCM 11650</strain>
    </source>
</reference>
<keyword evidence="1" id="KW-1133">Transmembrane helix</keyword>
<evidence type="ECO:0000313" key="2">
    <source>
        <dbReference type="EMBL" id="MFC4622207.1"/>
    </source>
</evidence>
<feature type="transmembrane region" description="Helical" evidence="1">
    <location>
        <begin position="77"/>
        <end position="99"/>
    </location>
</feature>
<feature type="transmembrane region" description="Helical" evidence="1">
    <location>
        <begin position="17"/>
        <end position="40"/>
    </location>
</feature>
<protein>
    <submittedName>
        <fullName evidence="2">Iron uptake protein</fullName>
    </submittedName>
</protein>
<accession>A0ABV9GW12</accession>
<comment type="caution">
    <text evidence="2">The sequence shown here is derived from an EMBL/GenBank/DDBJ whole genome shotgun (WGS) entry which is preliminary data.</text>
</comment>
<keyword evidence="1" id="KW-0472">Membrane</keyword>
<evidence type="ECO:0000256" key="1">
    <source>
        <dbReference type="SAM" id="Phobius"/>
    </source>
</evidence>
<gene>
    <name evidence="2" type="ORF">ACFO3A_08265</name>
</gene>
<keyword evidence="1" id="KW-0812">Transmembrane</keyword>
<proteinExistence type="predicted"/>
<sequence length="100" mass="10314">MSSPLAARSGLSVLSRVLAAVLGGYACTWGFIALGTAGLFALGLEFHDAEHLSAMLGVLLYLAVFLWAIAARSLRRVWAVLAGGGALMAVAASLVQWGLV</sequence>
<dbReference type="RefSeq" id="WP_377725548.1">
    <property type="nucleotide sequence ID" value="NZ_JBHSEW010000006.1"/>
</dbReference>
<keyword evidence="3" id="KW-1185">Reference proteome</keyword>
<name>A0ABV9GW12_9BURK</name>